<dbReference type="Proteomes" id="UP000249396">
    <property type="component" value="Unassembled WGS sequence"/>
</dbReference>
<dbReference type="InterPro" id="IPR002716">
    <property type="entry name" value="PIN_dom"/>
</dbReference>
<evidence type="ECO:0000256" key="1">
    <source>
        <dbReference type="SAM" id="Coils"/>
    </source>
</evidence>
<sequence length="123" mass="14383">MLIDLVEGEASRQNRLKAGIRGKWMVGSELLRLESRIKALREQRQDYLERYDAFFNRCQFVPFNRPLFDLATSLRVHHRIKTPDALHLAAALQFGCDEFWTHDLHLVNAASGRIQFITWDDLS</sequence>
<reference evidence="3 4" key="1">
    <citation type="journal article" date="2018" name="Aquat. Microb. Ecol.">
        <title>Gammaproteobacterial methanotrophs dominate.</title>
        <authorList>
            <person name="Rissanen A.J."/>
            <person name="Saarenheimo J."/>
            <person name="Tiirola M."/>
            <person name="Peura S."/>
            <person name="Aalto S.L."/>
            <person name="Karvinen A."/>
            <person name="Nykanen H."/>
        </authorList>
    </citation>
    <scope>NUCLEOTIDE SEQUENCE [LARGE SCALE GENOMIC DNA]</scope>
    <source>
        <strain evidence="3">AMbin10</strain>
    </source>
</reference>
<feature type="domain" description="PIN" evidence="2">
    <location>
        <begin position="23"/>
        <end position="109"/>
    </location>
</feature>
<dbReference type="AlphaFoldDB" id="A0A2W4TNV3"/>
<accession>A0A2W4TNV3</accession>
<protein>
    <recommendedName>
        <fullName evidence="2">PIN domain-containing protein</fullName>
    </recommendedName>
</protein>
<dbReference type="InterPro" id="IPR029060">
    <property type="entry name" value="PIN-like_dom_sf"/>
</dbReference>
<dbReference type="Gene3D" id="3.40.50.1010">
    <property type="entry name" value="5'-nuclease"/>
    <property type="match status" value="1"/>
</dbReference>
<feature type="coiled-coil region" evidence="1">
    <location>
        <begin position="30"/>
        <end position="57"/>
    </location>
</feature>
<name>A0A2W4TNV3_9GAMM</name>
<dbReference type="SUPFAM" id="SSF88723">
    <property type="entry name" value="PIN domain-like"/>
    <property type="match status" value="1"/>
</dbReference>
<evidence type="ECO:0000259" key="2">
    <source>
        <dbReference type="Pfam" id="PF01850"/>
    </source>
</evidence>
<proteinExistence type="predicted"/>
<organism evidence="3 4">
    <name type="scientific">Candidatus Methylumidiphilus alinenensis</name>
    <dbReference type="NCBI Taxonomy" id="2202197"/>
    <lineage>
        <taxon>Bacteria</taxon>
        <taxon>Pseudomonadati</taxon>
        <taxon>Pseudomonadota</taxon>
        <taxon>Gammaproteobacteria</taxon>
        <taxon>Methylococcales</taxon>
        <taxon>Candidatus Methylumidiphilus</taxon>
    </lineage>
</organism>
<gene>
    <name evidence="3" type="ORF">DM484_03550</name>
</gene>
<comment type="caution">
    <text evidence="3">The sequence shown here is derived from an EMBL/GenBank/DDBJ whole genome shotgun (WGS) entry which is preliminary data.</text>
</comment>
<evidence type="ECO:0000313" key="3">
    <source>
        <dbReference type="EMBL" id="PZN83937.1"/>
    </source>
</evidence>
<keyword evidence="1" id="KW-0175">Coiled coil</keyword>
<evidence type="ECO:0000313" key="4">
    <source>
        <dbReference type="Proteomes" id="UP000249396"/>
    </source>
</evidence>
<dbReference type="EMBL" id="QJPH01000171">
    <property type="protein sequence ID" value="PZN83937.1"/>
    <property type="molecule type" value="Genomic_DNA"/>
</dbReference>
<dbReference type="Pfam" id="PF01850">
    <property type="entry name" value="PIN"/>
    <property type="match status" value="1"/>
</dbReference>